<dbReference type="RefSeq" id="WP_110373954.1">
    <property type="nucleotide sequence ID" value="NZ_JAHBRY010000001.1"/>
</dbReference>
<protein>
    <submittedName>
        <fullName evidence="1">Phage virion morphogenesis protein</fullName>
    </submittedName>
</protein>
<accession>A0A2V3UB26</accession>
<dbReference type="InterPro" id="IPR006522">
    <property type="entry name" value="Phage_virion_morphogenesis"/>
</dbReference>
<evidence type="ECO:0000313" key="1">
    <source>
        <dbReference type="EMBL" id="PXW61647.1"/>
    </source>
</evidence>
<name>A0A2V3UB26_9HYPH</name>
<comment type="caution">
    <text evidence="1">The sequence shown here is derived from an EMBL/GenBank/DDBJ whole genome shotgun (WGS) entry which is preliminary data.</text>
</comment>
<evidence type="ECO:0000313" key="2">
    <source>
        <dbReference type="Proteomes" id="UP000248021"/>
    </source>
</evidence>
<dbReference type="Pfam" id="PF05069">
    <property type="entry name" value="Phage_tail_S"/>
    <property type="match status" value="1"/>
</dbReference>
<gene>
    <name evidence="1" type="ORF">C7450_103164</name>
</gene>
<dbReference type="AlphaFoldDB" id="A0A2V3UB26"/>
<dbReference type="NCBIfam" id="TIGR01635">
    <property type="entry name" value="tail_comp_S"/>
    <property type="match status" value="1"/>
</dbReference>
<dbReference type="EMBL" id="QJJK01000003">
    <property type="protein sequence ID" value="PXW61647.1"/>
    <property type="molecule type" value="Genomic_DNA"/>
</dbReference>
<dbReference type="OrthoDB" id="2081253at2"/>
<dbReference type="Proteomes" id="UP000248021">
    <property type="component" value="Unassembled WGS sequence"/>
</dbReference>
<reference evidence="1 2" key="1">
    <citation type="submission" date="2018-05" db="EMBL/GenBank/DDBJ databases">
        <title>Genomic Encyclopedia of Type Strains, Phase IV (KMG-IV): sequencing the most valuable type-strain genomes for metagenomic binning, comparative biology and taxonomic classification.</title>
        <authorList>
            <person name="Goeker M."/>
        </authorList>
    </citation>
    <scope>NUCLEOTIDE SEQUENCE [LARGE SCALE GENOMIC DNA]</scope>
    <source>
        <strain evidence="1 2">DSM 6462</strain>
    </source>
</reference>
<keyword evidence="2" id="KW-1185">Reference proteome</keyword>
<proteinExistence type="predicted"/>
<organism evidence="1 2">
    <name type="scientific">Chelatococcus asaccharovorans</name>
    <dbReference type="NCBI Taxonomy" id="28210"/>
    <lineage>
        <taxon>Bacteria</taxon>
        <taxon>Pseudomonadati</taxon>
        <taxon>Pseudomonadota</taxon>
        <taxon>Alphaproteobacteria</taxon>
        <taxon>Hyphomicrobiales</taxon>
        <taxon>Chelatococcaceae</taxon>
        <taxon>Chelatococcus</taxon>
    </lineage>
</organism>
<sequence length="140" mass="15103">MTAIEIRISGLDDITAKLNALGIGLPNLTMLVAETVRGQTVDRFNIKHDPSGTPWAPLKPSTVAQKRKGGGILVESARLMNSITSDVVGLEARIGTNVFYSVYHQTGTKHMPAREIFGLEGGDLQECIDVIEAFIADVLQ</sequence>